<gene>
    <name evidence="1" type="ORF">NCTC9419_01952</name>
</gene>
<dbReference type="EMBL" id="LR134155">
    <property type="protein sequence ID" value="VEA70454.1"/>
    <property type="molecule type" value="Genomic_DNA"/>
</dbReference>
<name>A0A3S4FQL9_SERRU</name>
<evidence type="ECO:0000313" key="1">
    <source>
        <dbReference type="EMBL" id="VEA70454.1"/>
    </source>
</evidence>
<proteinExistence type="predicted"/>
<dbReference type="AlphaFoldDB" id="A0A3S4FQL9"/>
<protein>
    <submittedName>
        <fullName evidence="1">Maltose regulon periplasmic protein</fullName>
    </submittedName>
</protein>
<accession>A0A3S4FQL9</accession>
<reference evidence="1 2" key="1">
    <citation type="submission" date="2018-12" db="EMBL/GenBank/DDBJ databases">
        <authorList>
            <consortium name="Pathogen Informatics"/>
        </authorList>
    </citation>
    <scope>NUCLEOTIDE SEQUENCE [LARGE SCALE GENOMIC DNA]</scope>
    <source>
        <strain evidence="1 2">NCTC9419</strain>
    </source>
</reference>
<organism evidence="1 2">
    <name type="scientific">Serratia rubidaea</name>
    <name type="common">Serratia marinorubra</name>
    <dbReference type="NCBI Taxonomy" id="61652"/>
    <lineage>
        <taxon>Bacteria</taxon>
        <taxon>Pseudomonadati</taxon>
        <taxon>Pseudomonadota</taxon>
        <taxon>Gammaproteobacteria</taxon>
        <taxon>Enterobacterales</taxon>
        <taxon>Yersiniaceae</taxon>
        <taxon>Serratia</taxon>
    </lineage>
</organism>
<dbReference type="STRING" id="61652.AXX16_0938"/>
<evidence type="ECO:0000313" key="2">
    <source>
        <dbReference type="Proteomes" id="UP000271603"/>
    </source>
</evidence>
<sequence length="52" mass="5634">MLNDTESYFNNGIRQAVKAGDIDKALKLMNEAEKLGSTTARNTFISSVKGKG</sequence>
<dbReference type="Proteomes" id="UP000271603">
    <property type="component" value="Chromosome"/>
</dbReference>